<feature type="domain" description="Ubiquitin-like" evidence="17">
    <location>
        <begin position="1"/>
        <end position="75"/>
    </location>
</feature>
<evidence type="ECO:0000256" key="14">
    <source>
        <dbReference type="ARBA" id="ARBA00023160"/>
    </source>
</evidence>
<proteinExistence type="inferred from homology"/>
<dbReference type="CDD" id="cd01801">
    <property type="entry name" value="Ubl_TECR_like"/>
    <property type="match status" value="1"/>
</dbReference>
<keyword evidence="10" id="KW-1133">Transmembrane helix</keyword>
<evidence type="ECO:0000256" key="12">
    <source>
        <dbReference type="ARBA" id="ARBA00023098"/>
    </source>
</evidence>
<keyword evidence="19" id="KW-1185">Reference proteome</keyword>
<comment type="similarity">
    <text evidence="3">Belongs to the steroid 5-alpha reductase family.</text>
</comment>
<comment type="caution">
    <text evidence="18">The sequence shown here is derived from an EMBL/GenBank/DDBJ whole genome shotgun (WGS) entry which is preliminary data.</text>
</comment>
<evidence type="ECO:0000256" key="1">
    <source>
        <dbReference type="ARBA" id="ARBA00004477"/>
    </source>
</evidence>
<keyword evidence="6" id="KW-0812">Transmembrane</keyword>
<keyword evidence="7" id="KW-0256">Endoplasmic reticulum</keyword>
<evidence type="ECO:0000256" key="11">
    <source>
        <dbReference type="ARBA" id="ARBA00023002"/>
    </source>
</evidence>
<evidence type="ECO:0000256" key="9">
    <source>
        <dbReference type="ARBA" id="ARBA00022857"/>
    </source>
</evidence>
<evidence type="ECO:0000256" key="5">
    <source>
        <dbReference type="ARBA" id="ARBA00022516"/>
    </source>
</evidence>
<dbReference type="SUPFAM" id="SSF54236">
    <property type="entry name" value="Ubiquitin-like"/>
    <property type="match status" value="1"/>
</dbReference>
<dbReference type="InterPro" id="IPR049127">
    <property type="entry name" value="TECR-like_N"/>
</dbReference>
<keyword evidence="8" id="KW-0276">Fatty acid metabolism</keyword>
<dbReference type="FunFam" id="3.10.20.90:FF:000131">
    <property type="entry name" value="trans-2,3-enoyl-CoA reductase-like"/>
    <property type="match status" value="1"/>
</dbReference>
<evidence type="ECO:0000259" key="17">
    <source>
        <dbReference type="PROSITE" id="PS50053"/>
    </source>
</evidence>
<dbReference type="Proteomes" id="UP000827092">
    <property type="component" value="Unassembled WGS sequence"/>
</dbReference>
<organism evidence="18 19">
    <name type="scientific">Oedothorax gibbosus</name>
    <dbReference type="NCBI Taxonomy" id="931172"/>
    <lineage>
        <taxon>Eukaryota</taxon>
        <taxon>Metazoa</taxon>
        <taxon>Ecdysozoa</taxon>
        <taxon>Arthropoda</taxon>
        <taxon>Chelicerata</taxon>
        <taxon>Arachnida</taxon>
        <taxon>Araneae</taxon>
        <taxon>Araneomorphae</taxon>
        <taxon>Entelegynae</taxon>
        <taxon>Araneoidea</taxon>
        <taxon>Linyphiidae</taxon>
        <taxon>Erigoninae</taxon>
        <taxon>Oedothorax</taxon>
    </lineage>
</organism>
<dbReference type="InterPro" id="IPR039357">
    <property type="entry name" value="SRD5A/TECR"/>
</dbReference>
<dbReference type="InterPro" id="IPR000626">
    <property type="entry name" value="Ubiquitin-like_dom"/>
</dbReference>
<keyword evidence="14" id="KW-0275">Fatty acid biosynthesis</keyword>
<sequence length="302" mass="34349">MEIEILQGNTGKLVARLTDLSGTSTIYDVKKQIHKIKSKLYPTRQALRLEAKGKFLNDNLSLESIEFKGQKQLYLKDLGPQIGWKTVFLLEYAGPLVLYVATYFRPPFLYGADSTKPMHPVVSIAVICWTIHYAKRLLETLFIHRFSHATMPFTNLFKNCSYYWLFGLYIGYYVNHPLYTAPACTAQIYTGLATFLISELGNLSIHLALRNLRPPGTTERRIPVATSNPLTLLFGLVSCPNYTYEALSWVGFTIMTQCLPAGLFTLAGLYQMAVWAQGKHRNYKKEFPNYPKGRKAIIPFLI</sequence>
<comment type="pathway">
    <text evidence="2">Lipid metabolism; fatty acid biosynthesis.</text>
</comment>
<dbReference type="Gene3D" id="3.10.20.90">
    <property type="entry name" value="Phosphatidylinositol 3-kinase Catalytic Subunit, Chain A, domain 1"/>
    <property type="match status" value="1"/>
</dbReference>
<evidence type="ECO:0000256" key="8">
    <source>
        <dbReference type="ARBA" id="ARBA00022832"/>
    </source>
</evidence>
<evidence type="ECO:0000256" key="7">
    <source>
        <dbReference type="ARBA" id="ARBA00022824"/>
    </source>
</evidence>
<dbReference type="GO" id="GO:0102758">
    <property type="term" value="F:very-long-chain enoyl-CoA reductase activity"/>
    <property type="evidence" value="ECO:0007669"/>
    <property type="project" value="UniProtKB-EC"/>
</dbReference>
<evidence type="ECO:0000256" key="6">
    <source>
        <dbReference type="ARBA" id="ARBA00022692"/>
    </source>
</evidence>
<dbReference type="GO" id="GO:0005789">
    <property type="term" value="C:endoplasmic reticulum membrane"/>
    <property type="evidence" value="ECO:0007669"/>
    <property type="project" value="UniProtKB-SubCell"/>
</dbReference>
<dbReference type="GO" id="GO:0042761">
    <property type="term" value="P:very long-chain fatty acid biosynthetic process"/>
    <property type="evidence" value="ECO:0007669"/>
    <property type="project" value="TreeGrafter"/>
</dbReference>
<protein>
    <recommendedName>
        <fullName evidence="4">very-long-chain enoyl-CoA reductase</fullName>
        <ecNumber evidence="4">1.3.1.93</ecNumber>
    </recommendedName>
</protein>
<dbReference type="Pfam" id="PF02544">
    <property type="entry name" value="Steroid_dh"/>
    <property type="match status" value="1"/>
</dbReference>
<reference evidence="18 19" key="1">
    <citation type="journal article" date="2022" name="Nat. Ecol. Evol.">
        <title>A masculinizing supergene underlies an exaggerated male reproductive morph in a spider.</title>
        <authorList>
            <person name="Hendrickx F."/>
            <person name="De Corte Z."/>
            <person name="Sonet G."/>
            <person name="Van Belleghem S.M."/>
            <person name="Kostlbacher S."/>
            <person name="Vangestel C."/>
        </authorList>
    </citation>
    <scope>NUCLEOTIDE SEQUENCE [LARGE SCALE GENOMIC DNA]</scope>
    <source>
        <strain evidence="18">W744_W776</strain>
    </source>
</reference>
<comment type="subcellular location">
    <subcellularLocation>
        <location evidence="1">Endoplasmic reticulum membrane</location>
        <topology evidence="1">Multi-pass membrane protein</topology>
    </subcellularLocation>
</comment>
<evidence type="ECO:0000313" key="18">
    <source>
        <dbReference type="EMBL" id="KAG8188571.1"/>
    </source>
</evidence>
<comment type="catalytic activity">
    <reaction evidence="15">
        <text>a very-long-chain 2,3-saturated fatty acyl-CoA + NADP(+) = a very-long-chain (2E)-enoyl-CoA + NADPH + H(+)</text>
        <dbReference type="Rhea" id="RHEA:14473"/>
        <dbReference type="ChEBI" id="CHEBI:15378"/>
        <dbReference type="ChEBI" id="CHEBI:57783"/>
        <dbReference type="ChEBI" id="CHEBI:58349"/>
        <dbReference type="ChEBI" id="CHEBI:83724"/>
        <dbReference type="ChEBI" id="CHEBI:83728"/>
        <dbReference type="EC" id="1.3.1.93"/>
    </reaction>
</comment>
<dbReference type="PANTHER" id="PTHR10556">
    <property type="entry name" value="3-OXO-5-ALPHA-STEROID 4-DEHYDROGENASE"/>
    <property type="match status" value="1"/>
</dbReference>
<gene>
    <name evidence="18" type="ORF">JTE90_007177</name>
</gene>
<dbReference type="PANTHER" id="PTHR10556:SF28">
    <property type="entry name" value="VERY-LONG-CHAIN ENOYL-COA REDUCTASE"/>
    <property type="match status" value="1"/>
</dbReference>
<dbReference type="AlphaFoldDB" id="A0AAV6UW87"/>
<evidence type="ECO:0000256" key="15">
    <source>
        <dbReference type="ARBA" id="ARBA00051495"/>
    </source>
</evidence>
<evidence type="ECO:0000313" key="19">
    <source>
        <dbReference type="Proteomes" id="UP000827092"/>
    </source>
</evidence>
<dbReference type="InterPro" id="IPR001104">
    <property type="entry name" value="3-oxo-5_a-steroid_4-DH_C"/>
</dbReference>
<comment type="function">
    <text evidence="16">Catalyzes the last of the four reactions of the long-chain fatty acids elongation cycle. This endoplasmic reticulum-bound enzymatic process, allows the addition of 2 carbons to the chain of long- and very long-chain fatty acids/VLCFAs per cycle. This enzyme reduces the trans-2,3-enoyl-CoA fatty acid intermediate to an acyl-CoA that can be further elongated by entering a new cycle of elongation. Thereby, it participates in the production of VLCFAs of different chain lengths that are involved in multiple biological processes as precursors of membrane lipids and lipid mediators.</text>
</comment>
<name>A0AAV6UW87_9ARAC</name>
<dbReference type="EC" id="1.3.1.93" evidence="4"/>
<dbReference type="PROSITE" id="PS50244">
    <property type="entry name" value="S5A_REDUCTASE"/>
    <property type="match status" value="1"/>
</dbReference>
<dbReference type="InterPro" id="IPR029071">
    <property type="entry name" value="Ubiquitin-like_domsf"/>
</dbReference>
<keyword evidence="9" id="KW-0521">NADP</keyword>
<dbReference type="FunFam" id="1.20.120.1630:FF:000010">
    <property type="entry name" value="Steroid alpha reductase family protein"/>
    <property type="match status" value="1"/>
</dbReference>
<evidence type="ECO:0000256" key="13">
    <source>
        <dbReference type="ARBA" id="ARBA00023136"/>
    </source>
</evidence>
<dbReference type="PROSITE" id="PS50053">
    <property type="entry name" value="UBIQUITIN_2"/>
    <property type="match status" value="1"/>
</dbReference>
<evidence type="ECO:0000256" key="4">
    <source>
        <dbReference type="ARBA" id="ARBA00012530"/>
    </source>
</evidence>
<keyword evidence="5" id="KW-0444">Lipid biosynthesis</keyword>
<keyword evidence="11" id="KW-0560">Oxidoreductase</keyword>
<dbReference type="Pfam" id="PF21696">
    <property type="entry name" value="TECR_N"/>
    <property type="match status" value="1"/>
</dbReference>
<dbReference type="EMBL" id="JAFNEN010000236">
    <property type="protein sequence ID" value="KAG8188571.1"/>
    <property type="molecule type" value="Genomic_DNA"/>
</dbReference>
<accession>A0AAV6UW87</accession>
<keyword evidence="13" id="KW-0472">Membrane</keyword>
<evidence type="ECO:0000256" key="2">
    <source>
        <dbReference type="ARBA" id="ARBA00005194"/>
    </source>
</evidence>
<evidence type="ECO:0000256" key="10">
    <source>
        <dbReference type="ARBA" id="ARBA00022989"/>
    </source>
</evidence>
<evidence type="ECO:0000256" key="16">
    <source>
        <dbReference type="ARBA" id="ARBA00058640"/>
    </source>
</evidence>
<evidence type="ECO:0000256" key="3">
    <source>
        <dbReference type="ARBA" id="ARBA00007742"/>
    </source>
</evidence>
<keyword evidence="12" id="KW-0443">Lipid metabolism</keyword>